<evidence type="ECO:0000256" key="4">
    <source>
        <dbReference type="ARBA" id="ARBA00023163"/>
    </source>
</evidence>
<dbReference type="EMBL" id="VLLF01000001">
    <property type="protein sequence ID" value="TWI92534.1"/>
    <property type="molecule type" value="Genomic_DNA"/>
</dbReference>
<dbReference type="FunFam" id="1.10.10.10:FF:000001">
    <property type="entry name" value="LysR family transcriptional regulator"/>
    <property type="match status" value="1"/>
</dbReference>
<dbReference type="InterPro" id="IPR058163">
    <property type="entry name" value="LysR-type_TF_proteobact-type"/>
</dbReference>
<dbReference type="InterPro" id="IPR036388">
    <property type="entry name" value="WH-like_DNA-bd_sf"/>
</dbReference>
<dbReference type="Gene3D" id="3.40.190.290">
    <property type="match status" value="1"/>
</dbReference>
<dbReference type="Gene3D" id="1.10.10.10">
    <property type="entry name" value="Winged helix-like DNA-binding domain superfamily/Winged helix DNA-binding domain"/>
    <property type="match status" value="1"/>
</dbReference>
<dbReference type="SUPFAM" id="SSF53850">
    <property type="entry name" value="Periplasmic binding protein-like II"/>
    <property type="match status" value="1"/>
</dbReference>
<feature type="domain" description="HTH lysR-type" evidence="5">
    <location>
        <begin position="1"/>
        <end position="58"/>
    </location>
</feature>
<dbReference type="Proteomes" id="UP000320593">
    <property type="component" value="Unassembled WGS sequence"/>
</dbReference>
<evidence type="ECO:0000256" key="3">
    <source>
        <dbReference type="ARBA" id="ARBA00023125"/>
    </source>
</evidence>
<dbReference type="InterPro" id="IPR005119">
    <property type="entry name" value="LysR_subst-bd"/>
</dbReference>
<keyword evidence="2" id="KW-0805">Transcription regulation</keyword>
<dbReference type="CDD" id="cd08422">
    <property type="entry name" value="PBP2_CrgA_like"/>
    <property type="match status" value="1"/>
</dbReference>
<evidence type="ECO:0000256" key="1">
    <source>
        <dbReference type="ARBA" id="ARBA00009437"/>
    </source>
</evidence>
<comment type="similarity">
    <text evidence="1">Belongs to the LysR transcriptional regulatory family.</text>
</comment>
<dbReference type="InterPro" id="IPR000847">
    <property type="entry name" value="LysR_HTH_N"/>
</dbReference>
<dbReference type="SUPFAM" id="SSF46785">
    <property type="entry name" value="Winged helix' DNA-binding domain"/>
    <property type="match status" value="1"/>
</dbReference>
<dbReference type="Pfam" id="PF03466">
    <property type="entry name" value="LysR_substrate"/>
    <property type="match status" value="1"/>
</dbReference>
<dbReference type="PANTHER" id="PTHR30537">
    <property type="entry name" value="HTH-TYPE TRANSCRIPTIONAL REGULATOR"/>
    <property type="match status" value="1"/>
</dbReference>
<dbReference type="RefSeq" id="WP_145340076.1">
    <property type="nucleotide sequence ID" value="NZ_SMLY01000068.1"/>
</dbReference>
<dbReference type="Pfam" id="PF00126">
    <property type="entry name" value="HTH_1"/>
    <property type="match status" value="1"/>
</dbReference>
<reference evidence="6 7" key="1">
    <citation type="submission" date="2019-07" db="EMBL/GenBank/DDBJ databases">
        <title>Genomic Encyclopedia of Archaeal and Bacterial Type Strains, Phase II (KMG-II): from individual species to whole genera.</title>
        <authorList>
            <person name="Goeker M."/>
        </authorList>
    </citation>
    <scope>NUCLEOTIDE SEQUENCE [LARGE SCALE GENOMIC DNA]</scope>
    <source>
        <strain evidence="6 7">ATCC BAA-252</strain>
    </source>
</reference>
<dbReference type="PROSITE" id="PS50931">
    <property type="entry name" value="HTH_LYSR"/>
    <property type="match status" value="1"/>
</dbReference>
<sequence>MLLDNLALFVLINEKGSLTAAARERGLSPTTVSERLSALEAHYGVVLLNRTTRALSLTEEGRTLLEGARRVLSEVADLDGQIKAGAQTLSGPIRISAPSDTGRLVVSDALDRFQQRHPQIKIELHLSDGYVDVVGQGFDLAIRYGEVTDTSLRRRALRPVRRIVCASPAYLADNGEPQRPDDLRAHNCLIMRFGLNLDNLWRFGFGHSAQTIAVRGDRVSNDGALVRQWAVEGGGIAWKSDIDAGPDLAAGRLIEVLGSFSAPSVPLQLLFPPARAQPRRVRALAEHLAKAIDDRVV</sequence>
<dbReference type="AlphaFoldDB" id="A0A562TH36"/>
<keyword evidence="4" id="KW-0804">Transcription</keyword>
<dbReference type="PANTHER" id="PTHR30537:SF5">
    <property type="entry name" value="HTH-TYPE TRANSCRIPTIONAL ACTIVATOR TTDR-RELATED"/>
    <property type="match status" value="1"/>
</dbReference>
<proteinExistence type="inferred from homology"/>
<keyword evidence="3" id="KW-0238">DNA-binding</keyword>
<dbReference type="OrthoDB" id="9813056at2"/>
<gene>
    <name evidence="6" type="ORF">JM93_00076</name>
</gene>
<name>A0A562TH36_9HYPH</name>
<dbReference type="GO" id="GO:0003677">
    <property type="term" value="F:DNA binding"/>
    <property type="evidence" value="ECO:0007669"/>
    <property type="project" value="UniProtKB-KW"/>
</dbReference>
<dbReference type="FunFam" id="3.40.190.290:FF:000001">
    <property type="entry name" value="Transcriptional regulator, LysR family"/>
    <property type="match status" value="1"/>
</dbReference>
<comment type="caution">
    <text evidence="6">The sequence shown here is derived from an EMBL/GenBank/DDBJ whole genome shotgun (WGS) entry which is preliminary data.</text>
</comment>
<dbReference type="InterPro" id="IPR036390">
    <property type="entry name" value="WH_DNA-bd_sf"/>
</dbReference>
<evidence type="ECO:0000313" key="6">
    <source>
        <dbReference type="EMBL" id="TWI92534.1"/>
    </source>
</evidence>
<keyword evidence="7" id="KW-1185">Reference proteome</keyword>
<protein>
    <submittedName>
        <fullName evidence="6">LysR family transcriptional regulator</fullName>
    </submittedName>
</protein>
<accession>A0A562TH36</accession>
<evidence type="ECO:0000259" key="5">
    <source>
        <dbReference type="PROSITE" id="PS50931"/>
    </source>
</evidence>
<organism evidence="6 7">
    <name type="scientific">Roseibium hamelinense</name>
    <dbReference type="NCBI Taxonomy" id="150831"/>
    <lineage>
        <taxon>Bacteria</taxon>
        <taxon>Pseudomonadati</taxon>
        <taxon>Pseudomonadota</taxon>
        <taxon>Alphaproteobacteria</taxon>
        <taxon>Hyphomicrobiales</taxon>
        <taxon>Stappiaceae</taxon>
        <taxon>Roseibium</taxon>
    </lineage>
</organism>
<evidence type="ECO:0000256" key="2">
    <source>
        <dbReference type="ARBA" id="ARBA00023015"/>
    </source>
</evidence>
<dbReference type="GO" id="GO:0003700">
    <property type="term" value="F:DNA-binding transcription factor activity"/>
    <property type="evidence" value="ECO:0007669"/>
    <property type="project" value="InterPro"/>
</dbReference>
<evidence type="ECO:0000313" key="7">
    <source>
        <dbReference type="Proteomes" id="UP000320593"/>
    </source>
</evidence>